<dbReference type="Proteomes" id="UP000636661">
    <property type="component" value="Unassembled WGS sequence"/>
</dbReference>
<keyword evidence="6" id="KW-1185">Reference proteome</keyword>
<dbReference type="InterPro" id="IPR018060">
    <property type="entry name" value="HTH_AraC"/>
</dbReference>
<evidence type="ECO:0000259" key="4">
    <source>
        <dbReference type="PROSITE" id="PS01124"/>
    </source>
</evidence>
<feature type="domain" description="HTH araC/xylS-type" evidence="4">
    <location>
        <begin position="218"/>
        <end position="319"/>
    </location>
</feature>
<dbReference type="PANTHER" id="PTHR43280:SF31">
    <property type="entry name" value="TRANSCRIPTIONAL REGULATORY PROTEIN"/>
    <property type="match status" value="1"/>
</dbReference>
<evidence type="ECO:0000313" key="6">
    <source>
        <dbReference type="Proteomes" id="UP000636661"/>
    </source>
</evidence>
<dbReference type="Gene3D" id="1.10.10.60">
    <property type="entry name" value="Homeodomain-like"/>
    <property type="match status" value="1"/>
</dbReference>
<evidence type="ECO:0000256" key="1">
    <source>
        <dbReference type="ARBA" id="ARBA00023015"/>
    </source>
</evidence>
<dbReference type="PANTHER" id="PTHR43280">
    <property type="entry name" value="ARAC-FAMILY TRANSCRIPTIONAL REGULATOR"/>
    <property type="match status" value="1"/>
</dbReference>
<gene>
    <name evidence="5" type="ORF">GCM10010274_66520</name>
</gene>
<dbReference type="Pfam" id="PF12833">
    <property type="entry name" value="HTH_18"/>
    <property type="match status" value="1"/>
</dbReference>
<sequence>MLVTEFTTEVVEAPERFALWEETTSQSHMRNRLHSEDHEDFLAKMRVLDLGELQVSALAYSHLEIARTAKLIRQSDPEVYLINYLLSGEGIVSVDGSDTTLRTGDLAVLDSSRPYRGGVRAVPDRWSHVTVQFPRALLPLPEKAAQGLFAVPVNGRHGMAGVFTRWLTHLNARATEFTPTDIPTLASVTLDLLASVIARCLEAEETLTPETRKTALRIQINAFVEKHLADPAMTPQAIADAHHISLRHLQQLLAADGTSPAAWIRHRRLERCRLDLVNPRLQARPIQAIAARWGFTDPANFSRLFRAAYGIPPRDYRHLPAEACADLQHPCAD</sequence>
<dbReference type="Pfam" id="PF14525">
    <property type="entry name" value="AraC_binding_2"/>
    <property type="match status" value="1"/>
</dbReference>
<dbReference type="AlphaFoldDB" id="A0A918M7Q8"/>
<evidence type="ECO:0000313" key="5">
    <source>
        <dbReference type="EMBL" id="GGU69042.1"/>
    </source>
</evidence>
<proteinExistence type="predicted"/>
<dbReference type="GO" id="GO:0043565">
    <property type="term" value="F:sequence-specific DNA binding"/>
    <property type="evidence" value="ECO:0007669"/>
    <property type="project" value="InterPro"/>
</dbReference>
<accession>A0A918M7Q8</accession>
<dbReference type="EMBL" id="BMTP01000042">
    <property type="protein sequence ID" value="GGU69042.1"/>
    <property type="molecule type" value="Genomic_DNA"/>
</dbReference>
<dbReference type="GO" id="GO:0003700">
    <property type="term" value="F:DNA-binding transcription factor activity"/>
    <property type="evidence" value="ECO:0007669"/>
    <property type="project" value="InterPro"/>
</dbReference>
<dbReference type="SUPFAM" id="SSF51215">
    <property type="entry name" value="Regulatory protein AraC"/>
    <property type="match status" value="1"/>
</dbReference>
<dbReference type="PROSITE" id="PS01124">
    <property type="entry name" value="HTH_ARAC_FAMILY_2"/>
    <property type="match status" value="1"/>
</dbReference>
<dbReference type="InterPro" id="IPR037923">
    <property type="entry name" value="HTH-like"/>
</dbReference>
<keyword evidence="2" id="KW-0238">DNA-binding</keyword>
<organism evidence="5 6">
    <name type="scientific">Streptomyces lavendofoliae</name>
    <dbReference type="NCBI Taxonomy" id="67314"/>
    <lineage>
        <taxon>Bacteria</taxon>
        <taxon>Bacillati</taxon>
        <taxon>Actinomycetota</taxon>
        <taxon>Actinomycetes</taxon>
        <taxon>Kitasatosporales</taxon>
        <taxon>Streptomycetaceae</taxon>
        <taxon>Streptomyces</taxon>
    </lineage>
</organism>
<dbReference type="SMART" id="SM00342">
    <property type="entry name" value="HTH_ARAC"/>
    <property type="match status" value="1"/>
</dbReference>
<evidence type="ECO:0000256" key="2">
    <source>
        <dbReference type="ARBA" id="ARBA00023125"/>
    </source>
</evidence>
<keyword evidence="3" id="KW-0804">Transcription</keyword>
<dbReference type="PRINTS" id="PR00032">
    <property type="entry name" value="HTHARAC"/>
</dbReference>
<protein>
    <submittedName>
        <fullName evidence="5">AraC family transcriptional regulator</fullName>
    </submittedName>
</protein>
<keyword evidence="1" id="KW-0805">Transcription regulation</keyword>
<comment type="caution">
    <text evidence="5">The sequence shown here is derived from an EMBL/GenBank/DDBJ whole genome shotgun (WGS) entry which is preliminary data.</text>
</comment>
<reference evidence="5" key="1">
    <citation type="journal article" date="2014" name="Int. J. Syst. Evol. Microbiol.">
        <title>Complete genome sequence of Corynebacterium casei LMG S-19264T (=DSM 44701T), isolated from a smear-ripened cheese.</title>
        <authorList>
            <consortium name="US DOE Joint Genome Institute (JGI-PGF)"/>
            <person name="Walter F."/>
            <person name="Albersmeier A."/>
            <person name="Kalinowski J."/>
            <person name="Ruckert C."/>
        </authorList>
    </citation>
    <scope>NUCLEOTIDE SEQUENCE</scope>
    <source>
        <strain evidence="5">JCM 4391</strain>
    </source>
</reference>
<dbReference type="InterPro" id="IPR020449">
    <property type="entry name" value="Tscrpt_reg_AraC-type_HTH"/>
</dbReference>
<reference evidence="5" key="2">
    <citation type="submission" date="2020-09" db="EMBL/GenBank/DDBJ databases">
        <authorList>
            <person name="Sun Q."/>
            <person name="Ohkuma M."/>
        </authorList>
    </citation>
    <scope>NUCLEOTIDE SEQUENCE</scope>
    <source>
        <strain evidence="5">JCM 4391</strain>
    </source>
</reference>
<dbReference type="Gene3D" id="2.60.120.280">
    <property type="entry name" value="Regulatory protein AraC"/>
    <property type="match status" value="1"/>
</dbReference>
<dbReference type="InterPro" id="IPR035418">
    <property type="entry name" value="AraC-bd_2"/>
</dbReference>
<dbReference type="InterPro" id="IPR009057">
    <property type="entry name" value="Homeodomain-like_sf"/>
</dbReference>
<evidence type="ECO:0000256" key="3">
    <source>
        <dbReference type="ARBA" id="ARBA00023163"/>
    </source>
</evidence>
<name>A0A918M7Q8_9ACTN</name>
<dbReference type="SUPFAM" id="SSF46689">
    <property type="entry name" value="Homeodomain-like"/>
    <property type="match status" value="1"/>
</dbReference>